<accession>A0A4Y2QBI9</accession>
<dbReference type="AlphaFoldDB" id="A0A4Y2QBI9"/>
<gene>
    <name evidence="1" type="ORF">AVEN_67950_1</name>
</gene>
<name>A0A4Y2QBI9_ARAVE</name>
<evidence type="ECO:0000313" key="1">
    <source>
        <dbReference type="EMBL" id="GBN60270.1"/>
    </source>
</evidence>
<proteinExistence type="predicted"/>
<sequence>MSDIADSSLEVVVSTYLHCSCDDSLSVLKEVRRVLKPVVRRLSVLLQGLYSEKAAFAPQDSRVLVFLVRSNRLALPLHVLLLVALPASHVRVSPRSVLLSSNTTV</sequence>
<dbReference type="EMBL" id="BGPR01013350">
    <property type="protein sequence ID" value="GBN60270.1"/>
    <property type="molecule type" value="Genomic_DNA"/>
</dbReference>
<evidence type="ECO:0000313" key="2">
    <source>
        <dbReference type="Proteomes" id="UP000499080"/>
    </source>
</evidence>
<reference evidence="1 2" key="1">
    <citation type="journal article" date="2019" name="Sci. Rep.">
        <title>Orb-weaving spider Araneus ventricosus genome elucidates the spidroin gene catalogue.</title>
        <authorList>
            <person name="Kono N."/>
            <person name="Nakamura H."/>
            <person name="Ohtoshi R."/>
            <person name="Moran D.A.P."/>
            <person name="Shinohara A."/>
            <person name="Yoshida Y."/>
            <person name="Fujiwara M."/>
            <person name="Mori M."/>
            <person name="Tomita M."/>
            <person name="Arakawa K."/>
        </authorList>
    </citation>
    <scope>NUCLEOTIDE SEQUENCE [LARGE SCALE GENOMIC DNA]</scope>
</reference>
<dbReference type="Proteomes" id="UP000499080">
    <property type="component" value="Unassembled WGS sequence"/>
</dbReference>
<protein>
    <submittedName>
        <fullName evidence="1">Uncharacterized protein</fullName>
    </submittedName>
</protein>
<organism evidence="1 2">
    <name type="scientific">Araneus ventricosus</name>
    <name type="common">Orbweaver spider</name>
    <name type="synonym">Epeira ventricosa</name>
    <dbReference type="NCBI Taxonomy" id="182803"/>
    <lineage>
        <taxon>Eukaryota</taxon>
        <taxon>Metazoa</taxon>
        <taxon>Ecdysozoa</taxon>
        <taxon>Arthropoda</taxon>
        <taxon>Chelicerata</taxon>
        <taxon>Arachnida</taxon>
        <taxon>Araneae</taxon>
        <taxon>Araneomorphae</taxon>
        <taxon>Entelegynae</taxon>
        <taxon>Araneoidea</taxon>
        <taxon>Araneidae</taxon>
        <taxon>Araneus</taxon>
    </lineage>
</organism>
<comment type="caution">
    <text evidence="1">The sequence shown here is derived from an EMBL/GenBank/DDBJ whole genome shotgun (WGS) entry which is preliminary data.</text>
</comment>
<keyword evidence="2" id="KW-1185">Reference proteome</keyword>